<gene>
    <name evidence="2" type="ORF">DV515_00015289</name>
</gene>
<keyword evidence="3" id="KW-1185">Reference proteome</keyword>
<sequence length="70" mass="7550">MAGGQIPLGMTHGQSENTLGSEDKGREHQTALLFHAGGIPGPEPADSLDWEVAPEHPGWSFHHPWNHCST</sequence>
<feature type="region of interest" description="Disordered" evidence="1">
    <location>
        <begin position="1"/>
        <end position="27"/>
    </location>
</feature>
<evidence type="ECO:0000313" key="2">
    <source>
        <dbReference type="EMBL" id="RLV88789.1"/>
    </source>
</evidence>
<reference evidence="2 3" key="1">
    <citation type="journal article" date="2018" name="Proc. R. Soc. B">
        <title>A non-coding region near Follistatin controls head colour polymorphism in the Gouldian finch.</title>
        <authorList>
            <person name="Toomey M.B."/>
            <person name="Marques C.I."/>
            <person name="Andrade P."/>
            <person name="Araujo P.M."/>
            <person name="Sabatino S."/>
            <person name="Gazda M.A."/>
            <person name="Afonso S."/>
            <person name="Lopes R.J."/>
            <person name="Corbo J.C."/>
            <person name="Carneiro M."/>
        </authorList>
    </citation>
    <scope>NUCLEOTIDE SEQUENCE [LARGE SCALE GENOMIC DNA]</scope>
    <source>
        <strain evidence="2">Red01</strain>
        <tissue evidence="2">Muscle</tissue>
    </source>
</reference>
<name>A0A3L8RWZ3_CHLGU</name>
<protein>
    <submittedName>
        <fullName evidence="2">Uncharacterized protein</fullName>
    </submittedName>
</protein>
<dbReference type="AlphaFoldDB" id="A0A3L8RWZ3"/>
<dbReference type="EMBL" id="QUSF01000170">
    <property type="protein sequence ID" value="RLV88789.1"/>
    <property type="molecule type" value="Genomic_DNA"/>
</dbReference>
<accession>A0A3L8RWZ3</accession>
<proteinExistence type="predicted"/>
<evidence type="ECO:0000313" key="3">
    <source>
        <dbReference type="Proteomes" id="UP000276834"/>
    </source>
</evidence>
<evidence type="ECO:0000256" key="1">
    <source>
        <dbReference type="SAM" id="MobiDB-lite"/>
    </source>
</evidence>
<comment type="caution">
    <text evidence="2">The sequence shown here is derived from an EMBL/GenBank/DDBJ whole genome shotgun (WGS) entry which is preliminary data.</text>
</comment>
<organism evidence="2 3">
    <name type="scientific">Chloebia gouldiae</name>
    <name type="common">Gouldian finch</name>
    <name type="synonym">Erythrura gouldiae</name>
    <dbReference type="NCBI Taxonomy" id="44316"/>
    <lineage>
        <taxon>Eukaryota</taxon>
        <taxon>Metazoa</taxon>
        <taxon>Chordata</taxon>
        <taxon>Craniata</taxon>
        <taxon>Vertebrata</taxon>
        <taxon>Euteleostomi</taxon>
        <taxon>Archelosauria</taxon>
        <taxon>Archosauria</taxon>
        <taxon>Dinosauria</taxon>
        <taxon>Saurischia</taxon>
        <taxon>Theropoda</taxon>
        <taxon>Coelurosauria</taxon>
        <taxon>Aves</taxon>
        <taxon>Neognathae</taxon>
        <taxon>Neoaves</taxon>
        <taxon>Telluraves</taxon>
        <taxon>Australaves</taxon>
        <taxon>Passeriformes</taxon>
        <taxon>Passeroidea</taxon>
        <taxon>Passeridae</taxon>
        <taxon>Chloebia</taxon>
    </lineage>
</organism>
<dbReference type="Proteomes" id="UP000276834">
    <property type="component" value="Unassembled WGS sequence"/>
</dbReference>